<protein>
    <recommendedName>
        <fullName evidence="2">Homing endonuclease LAGLIDADG domain-containing protein</fullName>
    </recommendedName>
</protein>
<accession>A0A7C1NMM9</accession>
<reference evidence="1" key="1">
    <citation type="journal article" date="2020" name="mSystems">
        <title>Genome- and Community-Level Interaction Insights into Carbon Utilization and Element Cycling Functions of Hydrothermarchaeota in Hydrothermal Sediment.</title>
        <authorList>
            <person name="Zhou Z."/>
            <person name="Liu Y."/>
            <person name="Xu W."/>
            <person name="Pan J."/>
            <person name="Luo Z.H."/>
            <person name="Li M."/>
        </authorList>
    </citation>
    <scope>NUCLEOTIDE SEQUENCE [LARGE SCALE GENOMIC DNA]</scope>
    <source>
        <strain evidence="1">HyVt-369</strain>
    </source>
</reference>
<name>A0A7C1NMM9_UNCC3</name>
<dbReference type="SUPFAM" id="SSF55608">
    <property type="entry name" value="Homing endonucleases"/>
    <property type="match status" value="1"/>
</dbReference>
<gene>
    <name evidence="1" type="ORF">ENI13_01950</name>
</gene>
<sequence>MPVTTEDLAYMAGVIDSDGYIGIVKQSETRRKHTTEYFRTVITVSQVQLEAIELLRERLVVITGEQVNLNKDLENLR</sequence>
<organism evidence="1">
    <name type="scientific">candidate division CPR3 bacterium</name>
    <dbReference type="NCBI Taxonomy" id="2268181"/>
    <lineage>
        <taxon>Bacteria</taxon>
        <taxon>Bacteria division CPR3</taxon>
    </lineage>
</organism>
<proteinExistence type="predicted"/>
<dbReference type="Proteomes" id="UP000885695">
    <property type="component" value="Unassembled WGS sequence"/>
</dbReference>
<comment type="caution">
    <text evidence="1">The sequence shown here is derived from an EMBL/GenBank/DDBJ whole genome shotgun (WGS) entry which is preliminary data.</text>
</comment>
<dbReference type="AlphaFoldDB" id="A0A7C1NMM9"/>
<evidence type="ECO:0008006" key="2">
    <source>
        <dbReference type="Google" id="ProtNLM"/>
    </source>
</evidence>
<dbReference type="EMBL" id="DRHL01000113">
    <property type="protein sequence ID" value="HEB13723.1"/>
    <property type="molecule type" value="Genomic_DNA"/>
</dbReference>
<dbReference type="Gene3D" id="3.10.28.10">
    <property type="entry name" value="Homing endonucleases"/>
    <property type="match status" value="1"/>
</dbReference>
<dbReference type="InterPro" id="IPR027434">
    <property type="entry name" value="Homing_endonucl"/>
</dbReference>
<evidence type="ECO:0000313" key="1">
    <source>
        <dbReference type="EMBL" id="HEB13723.1"/>
    </source>
</evidence>
<feature type="non-terminal residue" evidence="1">
    <location>
        <position position="77"/>
    </location>
</feature>